<evidence type="ECO:0000256" key="1">
    <source>
        <dbReference type="SAM" id="MobiDB-lite"/>
    </source>
</evidence>
<dbReference type="EMBL" id="JPMI01000026">
    <property type="protein sequence ID" value="KFA94086.1"/>
    <property type="molecule type" value="Genomic_DNA"/>
</dbReference>
<accession>A0A084T051</accession>
<comment type="caution">
    <text evidence="2">The sequence shown here is derived from an EMBL/GenBank/DDBJ whole genome shotgun (WGS) entry which is preliminary data.</text>
</comment>
<dbReference type="RefSeq" id="WP_043390233.1">
    <property type="nucleotide sequence ID" value="NZ_JPMI01000026.1"/>
</dbReference>
<organism evidence="2 3">
    <name type="scientific">Archangium violaceum Cb vi76</name>
    <dbReference type="NCBI Taxonomy" id="1406225"/>
    <lineage>
        <taxon>Bacteria</taxon>
        <taxon>Pseudomonadati</taxon>
        <taxon>Myxococcota</taxon>
        <taxon>Myxococcia</taxon>
        <taxon>Myxococcales</taxon>
        <taxon>Cystobacterineae</taxon>
        <taxon>Archangiaceae</taxon>
        <taxon>Archangium</taxon>
    </lineage>
</organism>
<reference evidence="2 3" key="1">
    <citation type="submission" date="2014-07" db="EMBL/GenBank/DDBJ databases">
        <title>Draft Genome Sequence of Gephyronic Acid Producer, Cystobacter violaceus Strain Cb vi76.</title>
        <authorList>
            <person name="Stevens D.C."/>
            <person name="Young J."/>
            <person name="Carmichael R."/>
            <person name="Tan J."/>
            <person name="Taylor R.E."/>
        </authorList>
    </citation>
    <scope>NUCLEOTIDE SEQUENCE [LARGE SCALE GENOMIC DNA]</scope>
    <source>
        <strain evidence="2 3">Cb vi76</strain>
    </source>
</reference>
<evidence type="ECO:0000313" key="3">
    <source>
        <dbReference type="Proteomes" id="UP000028547"/>
    </source>
</evidence>
<dbReference type="Proteomes" id="UP000028547">
    <property type="component" value="Unassembled WGS sequence"/>
</dbReference>
<protein>
    <submittedName>
        <fullName evidence="2">Uncharacterized protein</fullName>
    </submittedName>
</protein>
<name>A0A084T051_9BACT</name>
<sequence length="220" mass="24493">MSNTTPKNQDIYIVAPTKAAMKDMHAQDIIIGALDEKGHGHGILYHVHVNAWYNDAHKIKDYNKLPTALKEGVKNDAVLAYLRLEGQPSSKQNSLDTSPEAPGGVQDPEPRTGYYLANFSMVNNDDLPIGSPPDEYPEPPGGMYRLSQEDWRKNRLRAGDSTFVLQMLQRGTTFAYIPPASRTTDCVCYVLNLASINRSRIFEPTPEGQSCEIPSYPKPK</sequence>
<gene>
    <name evidence="2" type="ORF">Q664_04750</name>
</gene>
<feature type="region of interest" description="Disordered" evidence="1">
    <location>
        <begin position="88"/>
        <end position="109"/>
    </location>
</feature>
<feature type="compositionally biased region" description="Polar residues" evidence="1">
    <location>
        <begin position="88"/>
        <end position="97"/>
    </location>
</feature>
<proteinExistence type="predicted"/>
<evidence type="ECO:0000313" key="2">
    <source>
        <dbReference type="EMBL" id="KFA94086.1"/>
    </source>
</evidence>
<dbReference type="AlphaFoldDB" id="A0A084T051"/>